<name>A0A1A8HP41_NOTKU</name>
<gene>
    <name evidence="1" type="primary">Nfu_g_1_024454</name>
</gene>
<proteinExistence type="predicted"/>
<organism evidence="1">
    <name type="scientific">Nothobranchius kuhntae</name>
    <name type="common">Beira killifish</name>
    <dbReference type="NCBI Taxonomy" id="321403"/>
    <lineage>
        <taxon>Eukaryota</taxon>
        <taxon>Metazoa</taxon>
        <taxon>Chordata</taxon>
        <taxon>Craniata</taxon>
        <taxon>Vertebrata</taxon>
        <taxon>Euteleostomi</taxon>
        <taxon>Actinopterygii</taxon>
        <taxon>Neopterygii</taxon>
        <taxon>Teleostei</taxon>
        <taxon>Neoteleostei</taxon>
        <taxon>Acanthomorphata</taxon>
        <taxon>Ovalentaria</taxon>
        <taxon>Atherinomorphae</taxon>
        <taxon>Cyprinodontiformes</taxon>
        <taxon>Nothobranchiidae</taxon>
        <taxon>Nothobranchius</taxon>
    </lineage>
</organism>
<protein>
    <submittedName>
        <fullName evidence="1">Uncharacterized protein</fullName>
    </submittedName>
</protein>
<feature type="non-terminal residue" evidence="1">
    <location>
        <position position="1"/>
    </location>
</feature>
<accession>A0A1A8HP41</accession>
<feature type="non-terminal residue" evidence="1">
    <location>
        <position position="54"/>
    </location>
</feature>
<reference evidence="1" key="2">
    <citation type="submission" date="2016-06" db="EMBL/GenBank/DDBJ databases">
        <title>The genome of a short-lived fish provides insights into sex chromosome evolution and the genetic control of aging.</title>
        <authorList>
            <person name="Reichwald K."/>
            <person name="Felder M."/>
            <person name="Petzold A."/>
            <person name="Koch P."/>
            <person name="Groth M."/>
            <person name="Platzer M."/>
        </authorList>
    </citation>
    <scope>NUCLEOTIDE SEQUENCE</scope>
    <source>
        <tissue evidence="1">Brain</tissue>
    </source>
</reference>
<dbReference type="EMBL" id="HAED01000331">
    <property type="protein sequence ID" value="SBQ86176.1"/>
    <property type="molecule type" value="Transcribed_RNA"/>
</dbReference>
<sequence length="54" mass="5997">TVFCFACKLFGTGSHVQVNALVSGYSDWKNAGVRLSEHEGSKSYRNATVIYLKR</sequence>
<reference evidence="1" key="1">
    <citation type="submission" date="2016-05" db="EMBL/GenBank/DDBJ databases">
        <authorList>
            <person name="Lavstsen T."/>
            <person name="Jespersen J.S."/>
        </authorList>
    </citation>
    <scope>NUCLEOTIDE SEQUENCE</scope>
    <source>
        <tissue evidence="1">Brain</tissue>
    </source>
</reference>
<dbReference type="AlphaFoldDB" id="A0A1A8HP41"/>
<evidence type="ECO:0000313" key="1">
    <source>
        <dbReference type="EMBL" id="SBQ86176.1"/>
    </source>
</evidence>